<feature type="region of interest" description="Disordered" evidence="1">
    <location>
        <begin position="38"/>
        <end position="58"/>
    </location>
</feature>
<proteinExistence type="predicted"/>
<feature type="region of interest" description="Disordered" evidence="1">
    <location>
        <begin position="1"/>
        <end position="25"/>
    </location>
</feature>
<dbReference type="AlphaFoldDB" id="A0A382ZBY6"/>
<reference evidence="2" key="1">
    <citation type="submission" date="2018-05" db="EMBL/GenBank/DDBJ databases">
        <authorList>
            <person name="Lanie J.A."/>
            <person name="Ng W.-L."/>
            <person name="Kazmierczak K.M."/>
            <person name="Andrzejewski T.M."/>
            <person name="Davidsen T.M."/>
            <person name="Wayne K.J."/>
            <person name="Tettelin H."/>
            <person name="Glass J.I."/>
            <person name="Rusch D."/>
            <person name="Podicherti R."/>
            <person name="Tsui H.-C.T."/>
            <person name="Winkler M.E."/>
        </authorList>
    </citation>
    <scope>NUCLEOTIDE SEQUENCE</scope>
</reference>
<protein>
    <submittedName>
        <fullName evidence="2">Uncharacterized protein</fullName>
    </submittedName>
</protein>
<organism evidence="2">
    <name type="scientific">marine metagenome</name>
    <dbReference type="NCBI Taxonomy" id="408172"/>
    <lineage>
        <taxon>unclassified sequences</taxon>
        <taxon>metagenomes</taxon>
        <taxon>ecological metagenomes</taxon>
    </lineage>
</organism>
<dbReference type="EMBL" id="UINC01182518">
    <property type="protein sequence ID" value="SVD92780.1"/>
    <property type="molecule type" value="Genomic_DNA"/>
</dbReference>
<name>A0A382ZBY6_9ZZZZ</name>
<accession>A0A382ZBY6</accession>
<evidence type="ECO:0000313" key="2">
    <source>
        <dbReference type="EMBL" id="SVD92780.1"/>
    </source>
</evidence>
<sequence length="58" mass="6924">MGLRKPKYPDRRYRRQQDPHGKHSQFVREIPNWTGLQGYSPSSVKQRGKGQVFNYFSK</sequence>
<feature type="compositionally biased region" description="Basic and acidic residues" evidence="1">
    <location>
        <begin position="7"/>
        <end position="21"/>
    </location>
</feature>
<gene>
    <name evidence="2" type="ORF">METZ01_LOCUS445634</name>
</gene>
<evidence type="ECO:0000256" key="1">
    <source>
        <dbReference type="SAM" id="MobiDB-lite"/>
    </source>
</evidence>
<feature type="non-terminal residue" evidence="2">
    <location>
        <position position="58"/>
    </location>
</feature>